<dbReference type="SUPFAM" id="SSF52540">
    <property type="entry name" value="P-loop containing nucleoside triphosphate hydrolases"/>
    <property type="match status" value="1"/>
</dbReference>
<dbReference type="InterPro" id="IPR013496">
    <property type="entry name" value="CHP02680"/>
</dbReference>
<gene>
    <name evidence="2" type="ORF">JQS30_15520</name>
</gene>
<dbReference type="NCBIfam" id="TIGR02680">
    <property type="entry name" value="TIGR02680 family protein"/>
    <property type="match status" value="1"/>
</dbReference>
<evidence type="ECO:0000256" key="1">
    <source>
        <dbReference type="SAM" id="Coils"/>
    </source>
</evidence>
<dbReference type="RefSeq" id="WP_213171145.1">
    <property type="nucleotide sequence ID" value="NZ_CP070496.1"/>
</dbReference>
<feature type="coiled-coil region" evidence="1">
    <location>
        <begin position="734"/>
        <end position="826"/>
    </location>
</feature>
<dbReference type="KEGG" id="nav:JQS30_15520"/>
<dbReference type="InterPro" id="IPR027417">
    <property type="entry name" value="P-loop_NTPase"/>
</dbReference>
<evidence type="ECO:0000313" key="2">
    <source>
        <dbReference type="EMBL" id="QSB05144.1"/>
    </source>
</evidence>
<feature type="coiled-coil region" evidence="1">
    <location>
        <begin position="888"/>
        <end position="940"/>
    </location>
</feature>
<keyword evidence="3" id="KW-1185">Reference proteome</keyword>
<protein>
    <submittedName>
        <fullName evidence="2">TIGR02680 family protein</fullName>
    </submittedName>
</protein>
<dbReference type="Gene3D" id="3.40.50.300">
    <property type="entry name" value="P-loop containing nucleotide triphosphate hydrolases"/>
    <property type="match status" value="1"/>
</dbReference>
<evidence type="ECO:0000313" key="3">
    <source>
        <dbReference type="Proteomes" id="UP000662939"/>
    </source>
</evidence>
<dbReference type="EMBL" id="CP070496">
    <property type="protein sequence ID" value="QSB05144.1"/>
    <property type="molecule type" value="Genomic_DNA"/>
</dbReference>
<reference evidence="2" key="1">
    <citation type="submission" date="2021-02" db="EMBL/GenBank/DDBJ databases">
        <title>Natronoglycomyces albus gen. nov., sp. nov, a haloalkaliphilic actinobacterium from a soda solonchak soil.</title>
        <authorList>
            <person name="Sorokin D.Y."/>
            <person name="Khijniak T.V."/>
            <person name="Zakharycheva A.P."/>
            <person name="Boueva O.V."/>
            <person name="Ariskina E.V."/>
            <person name="Hahnke R.L."/>
            <person name="Bunk B."/>
            <person name="Sproer C."/>
            <person name="Schumann P."/>
            <person name="Evtushenko L.I."/>
            <person name="Kublanov I.V."/>
        </authorList>
    </citation>
    <scope>NUCLEOTIDE SEQUENCE</scope>
    <source>
        <strain evidence="2">DSM 106290</strain>
    </source>
</reference>
<organism evidence="2 3">
    <name type="scientific">Natronoglycomyces albus</name>
    <dbReference type="NCBI Taxonomy" id="2811108"/>
    <lineage>
        <taxon>Bacteria</taxon>
        <taxon>Bacillati</taxon>
        <taxon>Actinomycetota</taxon>
        <taxon>Actinomycetes</taxon>
        <taxon>Glycomycetales</taxon>
        <taxon>Glycomycetaceae</taxon>
        <taxon>Natronoglycomyces</taxon>
    </lineage>
</organism>
<dbReference type="Pfam" id="PF13558">
    <property type="entry name" value="SbcC_Walker_B"/>
    <property type="match status" value="1"/>
</dbReference>
<name>A0A895XIH9_9ACTN</name>
<accession>A0A895XIH9</accession>
<dbReference type="Proteomes" id="UP000662939">
    <property type="component" value="Chromosome"/>
</dbReference>
<keyword evidence="1" id="KW-0175">Coiled coil</keyword>
<sequence>MTVLPIPRPGRWQPLRLGLVDLFYYDRQEFWFRDGRLMLRGNNGTGKSKVLALTLPFLLDGDSSSHKVEPDGDPKKRMDWNLLLGGKYDDRLGYSWMEFGRVDEDGRECFRTIGVGLRAVRGKGVADKWFFSTVQRVRGALDLVSDSGVVLSREKLEDAIGTDGEVVRSVSHYRRLVDEQLFRLGEERYEALIDLLVQLRQPQLSRRPDNKKLSNALSEALTPVDQDVLTDVANAFHDQATQRDALEGLKDTALAAKKFGQRYLDYARVAARRAAEGVRRSQSRYERIGSDTKRLNDQLQTAELEHGRFETEHTSLSRQIGEARGRIRRMESRRELADLNNAQEIFDDRQSNCERAKELRDQDLAVLEEASEDAVEAAGKEELAREKAKTLLENAEEWAGAAALRDRHRQITQAFSQATSPPGTVAIRTARAAAVEAAVIQQQGIDAMRRQCQLVDGHQRTVDIAIERLGEAERRRDTATDVVGEADRALEAEREGYLAEWNAFAPVELVPLDMEEVGLQDWVRVLSGPNPAAQAAHMSFLAANSAIQSEISDQRAVAKVERKLVGDLDQEYQELNKGHVRLPPRPLTRTTSRSGRAGAPLWKLIDFHDNVSDPDRAGYEAALEAAGILDAWVTPSGQLLEANMADDFLTSGEREPYSVASILRSSIDRDDQNASLVAPETVDSIIAAIGIRLGRNWIGPDGSYRVGCRQGTGSKTQAEYIGHAAREAARTRRLDALREMIAEARTSAEQADKAVVALEQRQRILQVELGSIPTDQALQTAQQRLEAAEREAATCKSEVERQQHKLIELREELGQAVVERDELAADLGLPTAADALRTIEKAIASYQVAVAELWAGFDAYATTAEEAARRTRESVAVTQRFREADRHYQEASRSFAVAKAELDQLRKSIGADVDVIRRDLDTAREELVRLDKQAESTGKKRDAARDTKSRLEGTLEQIGIEQTEAKRNRAKEIEILRGFADTGLLGVAAPNVAMPDPDREWAPDPAVQLARRLERDLSEVPADDQAWERVQSATSREYRTFQEAVGPHGHQPNGELVHSYFVVTVNYQARQLFAHQLATLLYEDIEYREQLLSAKERELLEEHLINDVAYHLHQLIDAADEQVQHINAELDERPTSTGMRIRLKWRPRRDGPEGLAAVRRILLHDDSDMWSPDDQQRVSAFLHRQIQDEAAADPENTWKTHLSNALDYRRWHEFRIERHQNGEWKDAIGPASGGERVLTVSLPLFAAASSHYRSAHENAPRMIMLDEAFAGVDDDSRSKCLGLLANFDLDVAMTSEREWGFYSTVPGIRTHQLVRTDDIDAVYVTVFEWDGHTRTRIEQPV</sequence>
<proteinExistence type="predicted"/>